<dbReference type="CDD" id="cd02234">
    <property type="entry name" value="cupin_BLR7677-like"/>
    <property type="match status" value="1"/>
</dbReference>
<gene>
    <name evidence="2" type="ORF">CBYS24578_00013473</name>
</gene>
<dbReference type="Gene3D" id="2.60.120.10">
    <property type="entry name" value="Jelly Rolls"/>
    <property type="match status" value="1"/>
</dbReference>
<comment type="caution">
    <text evidence="2">The sequence shown here is derived from an EMBL/GenBank/DDBJ whole genome shotgun (WGS) entry which is preliminary data.</text>
</comment>
<dbReference type="AlphaFoldDB" id="A0A9N9UQ80"/>
<dbReference type="OrthoDB" id="5793281at2759"/>
<dbReference type="InterPro" id="IPR011051">
    <property type="entry name" value="RmlC_Cupin_sf"/>
</dbReference>
<dbReference type="PANTHER" id="PTHR38599">
    <property type="entry name" value="CUPIN DOMAIN PROTEIN (AFU_ORTHOLOGUE AFUA_3G13620)"/>
    <property type="match status" value="1"/>
</dbReference>
<organism evidence="2 3">
    <name type="scientific">Clonostachys byssicola</name>
    <dbReference type="NCBI Taxonomy" id="160290"/>
    <lineage>
        <taxon>Eukaryota</taxon>
        <taxon>Fungi</taxon>
        <taxon>Dikarya</taxon>
        <taxon>Ascomycota</taxon>
        <taxon>Pezizomycotina</taxon>
        <taxon>Sordariomycetes</taxon>
        <taxon>Hypocreomycetidae</taxon>
        <taxon>Hypocreales</taxon>
        <taxon>Bionectriaceae</taxon>
        <taxon>Clonostachys</taxon>
    </lineage>
</organism>
<accession>A0A9N9UQ80</accession>
<evidence type="ECO:0000313" key="3">
    <source>
        <dbReference type="Proteomes" id="UP000754883"/>
    </source>
</evidence>
<dbReference type="PANTHER" id="PTHR38599:SF1">
    <property type="entry name" value="CUPIN DOMAIN PROTEIN (AFU_ORTHOLOGUE AFUA_3G13620)"/>
    <property type="match status" value="1"/>
</dbReference>
<dbReference type="Pfam" id="PF00190">
    <property type="entry name" value="Cupin_1"/>
    <property type="match status" value="1"/>
</dbReference>
<dbReference type="InterPro" id="IPR014710">
    <property type="entry name" value="RmlC-like_jellyroll"/>
</dbReference>
<evidence type="ECO:0000259" key="1">
    <source>
        <dbReference type="Pfam" id="PF00190"/>
    </source>
</evidence>
<name>A0A9N9UQ80_9HYPO</name>
<reference evidence="2" key="1">
    <citation type="submission" date="2021-10" db="EMBL/GenBank/DDBJ databases">
        <authorList>
            <person name="Piombo E."/>
        </authorList>
    </citation>
    <scope>NUCLEOTIDE SEQUENCE</scope>
</reference>
<evidence type="ECO:0000313" key="2">
    <source>
        <dbReference type="EMBL" id="CAG9994512.1"/>
    </source>
</evidence>
<sequence>MEFPNVDLNLRWQDQKVVKKDGLWVVEGRPMFNVTLSHLHHPSNLPGKTWTGVLVSGPPNAATPPHTHAGAAVVATVIRGHVLNQMVHTHFDPVTGQKQEHSSGAKIYGPGESWYEAPGCHHVRSENAGSEDCEFVANLILDSSVFEGLDLEDRSQLADIQKIQRFVVIDADVEEKRLQGSE</sequence>
<proteinExistence type="predicted"/>
<dbReference type="EMBL" id="CABFNO020001527">
    <property type="protein sequence ID" value="CAG9994512.1"/>
    <property type="molecule type" value="Genomic_DNA"/>
</dbReference>
<dbReference type="Proteomes" id="UP000754883">
    <property type="component" value="Unassembled WGS sequence"/>
</dbReference>
<dbReference type="SUPFAM" id="SSF51182">
    <property type="entry name" value="RmlC-like cupins"/>
    <property type="match status" value="1"/>
</dbReference>
<dbReference type="InterPro" id="IPR006045">
    <property type="entry name" value="Cupin_1"/>
</dbReference>
<protein>
    <recommendedName>
        <fullName evidence="1">Cupin type-1 domain-containing protein</fullName>
    </recommendedName>
</protein>
<keyword evidence="3" id="KW-1185">Reference proteome</keyword>
<feature type="domain" description="Cupin type-1" evidence="1">
    <location>
        <begin position="55"/>
        <end position="136"/>
    </location>
</feature>